<dbReference type="EMBL" id="JANJQO010000821">
    <property type="protein sequence ID" value="KAJ2974507.1"/>
    <property type="molecule type" value="Genomic_DNA"/>
</dbReference>
<organism evidence="1 2">
    <name type="scientific">Zarea fungicola</name>
    <dbReference type="NCBI Taxonomy" id="93591"/>
    <lineage>
        <taxon>Eukaryota</taxon>
        <taxon>Fungi</taxon>
        <taxon>Dikarya</taxon>
        <taxon>Ascomycota</taxon>
        <taxon>Pezizomycotina</taxon>
        <taxon>Sordariomycetes</taxon>
        <taxon>Hypocreomycetidae</taxon>
        <taxon>Hypocreales</taxon>
        <taxon>Cordycipitaceae</taxon>
        <taxon>Zarea</taxon>
    </lineage>
</organism>
<evidence type="ECO:0000313" key="1">
    <source>
        <dbReference type="EMBL" id="KAJ2974507.1"/>
    </source>
</evidence>
<sequence length="506" mass="56003">MDFFRSARFDTRVQQLMAKLHIPGLSIAIIHGEETASRAFGVACTSSSKPCTPDTLFNIASSSKVLTAASIALLVQDANHPDLTFTTPVSRLLPDDFVLPIEEYTRNVTIDDLLGHRTGMASSYLGVHAARPDDARSVTRNLRNLQICAPLRTKYVYCNMMYTAATHLIETQTGLSFSDFLEAHFFEPLGMSSSSLQPSLSRRRGLGQHIALGHMWDETEGLYREFPTVDAPEAQGAGCVVTSVEDYIKLVRALMRREAPISQQVYDGLTMIRSFPDPTPHSSLDAVKSPSFYCAGLEVTYNRGHTVIGHNGRIAGFGSHFFFIPSLDFGCVMMGNATETALLAVALEQELIDSIVLNSNGSSLPSQEMNVPPFGERCSRQPRARLRAKEAEPQKMPLSVYIGQYWNPGYRGLEIQIRDSALFIDATDRSSAVELTLCHVSDQTQYLANVHLGKALGGMQNVSQMRAEFIFENDRAVKFGLAIEENLAELIWFDRIHDDASAYVFI</sequence>
<protein>
    <submittedName>
        <fullName evidence="1">Uncharacterized protein</fullName>
    </submittedName>
</protein>
<dbReference type="Proteomes" id="UP001143910">
    <property type="component" value="Unassembled WGS sequence"/>
</dbReference>
<reference evidence="1" key="1">
    <citation type="submission" date="2022-08" db="EMBL/GenBank/DDBJ databases">
        <title>Genome Sequence of Lecanicillium fungicola.</title>
        <authorList>
            <person name="Buettner E."/>
        </authorList>
    </citation>
    <scope>NUCLEOTIDE SEQUENCE</scope>
    <source>
        <strain evidence="1">Babe33</strain>
    </source>
</reference>
<keyword evidence="2" id="KW-1185">Reference proteome</keyword>
<accession>A0ACC1N6H2</accession>
<gene>
    <name evidence="1" type="ORF">NQ176_g6016</name>
</gene>
<evidence type="ECO:0000313" key="2">
    <source>
        <dbReference type="Proteomes" id="UP001143910"/>
    </source>
</evidence>
<proteinExistence type="predicted"/>
<name>A0ACC1N6H2_9HYPO</name>
<comment type="caution">
    <text evidence="1">The sequence shown here is derived from an EMBL/GenBank/DDBJ whole genome shotgun (WGS) entry which is preliminary data.</text>
</comment>